<dbReference type="EMBL" id="CP104562">
    <property type="protein sequence ID" value="UXH79063.1"/>
    <property type="molecule type" value="Genomic_DNA"/>
</dbReference>
<dbReference type="Proteomes" id="UP001064933">
    <property type="component" value="Chromosome"/>
</dbReference>
<name>A0ABY6B3E4_9BURK</name>
<sequence length="377" mass="39216">MKIQGDAPTTNPPIGGAQPSNSLPRTSPGESGAARPPGGYELSGLTAATSRRPSLPLSAGSTATKRPGDDADIATDQPARQMRRIAVLPTRTGQLGSDMPAQASQIGAISAPTAGASPLGGRVIDIPGLTMHSQVPTKAQSSEIEAKIKDALQGQHGPVQVFGYHVTTQENATAIRNQGFSADANRGLGGGVAGMNIHGPGLYMSNRPVDDYVKPDKTNVMYAVVAPQGAGFKEGKIETGKSWDAVSNAASAHDGDFVNSLTGDRKVNPGSISKVALVPIATIRPSMSQSLLDMQPGNSSKPAPAKTVSPELHDFLSGAVEKHQAEVQAIHQAPNREEKLDQIAVLKDRIMESGGMPEGATSRLLMMDLKARYNLGS</sequence>
<evidence type="ECO:0000313" key="3">
    <source>
        <dbReference type="Proteomes" id="UP001064933"/>
    </source>
</evidence>
<evidence type="ECO:0000313" key="2">
    <source>
        <dbReference type="EMBL" id="UXH79063.1"/>
    </source>
</evidence>
<gene>
    <name evidence="2" type="ORF">N4261_03765</name>
</gene>
<keyword evidence="3" id="KW-1185">Reference proteome</keyword>
<protein>
    <submittedName>
        <fullName evidence="2">Uncharacterized protein</fullName>
    </submittedName>
</protein>
<accession>A0ABY6B3E4</accession>
<evidence type="ECO:0000256" key="1">
    <source>
        <dbReference type="SAM" id="MobiDB-lite"/>
    </source>
</evidence>
<feature type="compositionally biased region" description="Polar residues" evidence="1">
    <location>
        <begin position="18"/>
        <end position="29"/>
    </location>
</feature>
<proteinExistence type="predicted"/>
<organism evidence="2 3">
    <name type="scientific">Roseateles amylovorans</name>
    <dbReference type="NCBI Taxonomy" id="2978473"/>
    <lineage>
        <taxon>Bacteria</taxon>
        <taxon>Pseudomonadati</taxon>
        <taxon>Pseudomonadota</taxon>
        <taxon>Betaproteobacteria</taxon>
        <taxon>Burkholderiales</taxon>
        <taxon>Sphaerotilaceae</taxon>
        <taxon>Roseateles</taxon>
    </lineage>
</organism>
<reference evidence="2" key="1">
    <citation type="submission" date="2022-10" db="EMBL/GenBank/DDBJ databases">
        <title>Characterization and whole genome sequencing of a new Roseateles species, isolated from fresh water.</title>
        <authorList>
            <person name="Guliayeva D.Y."/>
            <person name="Akhremchuk A.E."/>
            <person name="Sikolenko M.A."/>
            <person name="Valentovich L.N."/>
            <person name="Sidarenka A.V."/>
        </authorList>
    </citation>
    <scope>NUCLEOTIDE SEQUENCE</scope>
    <source>
        <strain evidence="2">BIM B-1768</strain>
    </source>
</reference>
<feature type="region of interest" description="Disordered" evidence="1">
    <location>
        <begin position="1"/>
        <end position="77"/>
    </location>
</feature>
<dbReference type="RefSeq" id="WP_261758883.1">
    <property type="nucleotide sequence ID" value="NZ_CP104562.2"/>
</dbReference>